<feature type="compositionally biased region" description="Basic and acidic residues" evidence="10">
    <location>
        <begin position="26"/>
        <end position="47"/>
    </location>
</feature>
<evidence type="ECO:0000256" key="4">
    <source>
        <dbReference type="ARBA" id="ARBA00017497"/>
    </source>
</evidence>
<feature type="binding site" evidence="9">
    <location>
        <position position="84"/>
    </location>
    <ligand>
        <name>S-adenosyl-L-methionine</name>
        <dbReference type="ChEBI" id="CHEBI:59789"/>
    </ligand>
</feature>
<keyword evidence="12" id="KW-1185">Reference proteome</keyword>
<evidence type="ECO:0000313" key="12">
    <source>
        <dbReference type="Proteomes" id="UP000800041"/>
    </source>
</evidence>
<comment type="catalytic activity">
    <reaction evidence="1 8">
        <text>[phosphatase 2A protein]-C-terminal L-leucine + S-adenosyl-L-methionine = [phosphatase 2A protein]-C-terminal L-leucine methyl ester + S-adenosyl-L-homocysteine</text>
        <dbReference type="Rhea" id="RHEA:48544"/>
        <dbReference type="Rhea" id="RHEA-COMP:12134"/>
        <dbReference type="Rhea" id="RHEA-COMP:12135"/>
        <dbReference type="ChEBI" id="CHEBI:57856"/>
        <dbReference type="ChEBI" id="CHEBI:59789"/>
        <dbReference type="ChEBI" id="CHEBI:90516"/>
        <dbReference type="ChEBI" id="CHEBI:90517"/>
        <dbReference type="EC" id="2.1.1.233"/>
    </reaction>
</comment>
<dbReference type="InterPro" id="IPR007213">
    <property type="entry name" value="Ppm1/Ppm2/Tcmp"/>
</dbReference>
<dbReference type="PANTHER" id="PTHR13600">
    <property type="entry name" value="LEUCINE CARBOXYL METHYLTRANSFERASE"/>
    <property type="match status" value="1"/>
</dbReference>
<dbReference type="PANTHER" id="PTHR13600:SF21">
    <property type="entry name" value="LEUCINE CARBOXYL METHYLTRANSFERASE 1"/>
    <property type="match status" value="1"/>
</dbReference>
<dbReference type="InterPro" id="IPR016651">
    <property type="entry name" value="LCMT1"/>
</dbReference>
<feature type="binding site" evidence="9">
    <location>
        <begin position="187"/>
        <end position="188"/>
    </location>
    <ligand>
        <name>S-adenosyl-L-methionine</name>
        <dbReference type="ChEBI" id="CHEBI:59789"/>
    </ligand>
</feature>
<protein>
    <recommendedName>
        <fullName evidence="4 8">Leucine carboxyl methyltransferase 1</fullName>
        <ecNumber evidence="3 8">2.1.1.233</ecNumber>
    </recommendedName>
</protein>
<dbReference type="Gene3D" id="3.40.50.150">
    <property type="entry name" value="Vaccinia Virus protein VP39"/>
    <property type="match status" value="1"/>
</dbReference>
<evidence type="ECO:0000256" key="1">
    <source>
        <dbReference type="ARBA" id="ARBA00000724"/>
    </source>
</evidence>
<comment type="function">
    <text evidence="8">Methylates the carboxyl group of the C-terminal leucine residue of protein phosphatase 2A catalytic subunits to form alpha-leucine ester residues.</text>
</comment>
<dbReference type="AlphaFoldDB" id="A0A6G1GU74"/>
<evidence type="ECO:0000256" key="9">
    <source>
        <dbReference type="PIRSR" id="PIRSR016305-1"/>
    </source>
</evidence>
<keyword evidence="5 8" id="KW-0489">Methyltransferase</keyword>
<evidence type="ECO:0000256" key="8">
    <source>
        <dbReference type="PIRNR" id="PIRNR016305"/>
    </source>
</evidence>
<dbReference type="GO" id="GO:0018423">
    <property type="term" value="F:protein C-terminal leucine carboxyl O-methyltransferase activity"/>
    <property type="evidence" value="ECO:0007669"/>
    <property type="project" value="UniProtKB-EC"/>
</dbReference>
<evidence type="ECO:0000256" key="2">
    <source>
        <dbReference type="ARBA" id="ARBA00010703"/>
    </source>
</evidence>
<dbReference type="SUPFAM" id="SSF53335">
    <property type="entry name" value="S-adenosyl-L-methionine-dependent methyltransferases"/>
    <property type="match status" value="1"/>
</dbReference>
<dbReference type="Proteomes" id="UP000800041">
    <property type="component" value="Unassembled WGS sequence"/>
</dbReference>
<comment type="similarity">
    <text evidence="2 8">Belongs to the methyltransferase superfamily. LCMT family.</text>
</comment>
<dbReference type="Pfam" id="PF04072">
    <property type="entry name" value="LCM"/>
    <property type="match status" value="1"/>
</dbReference>
<proteinExistence type="inferred from homology"/>
<evidence type="ECO:0000256" key="3">
    <source>
        <dbReference type="ARBA" id="ARBA00012834"/>
    </source>
</evidence>
<organism evidence="11 12">
    <name type="scientific">Aulographum hederae CBS 113979</name>
    <dbReference type="NCBI Taxonomy" id="1176131"/>
    <lineage>
        <taxon>Eukaryota</taxon>
        <taxon>Fungi</taxon>
        <taxon>Dikarya</taxon>
        <taxon>Ascomycota</taxon>
        <taxon>Pezizomycotina</taxon>
        <taxon>Dothideomycetes</taxon>
        <taxon>Pleosporomycetidae</taxon>
        <taxon>Aulographales</taxon>
        <taxon>Aulographaceae</taxon>
    </lineage>
</organism>
<sequence>MSAQQIPNLNTLKGALRPGGRVRGGRLRDQTTSHEAGEDGEARKDKVVQQTDGDASMSRMSAVDLGYLEDPFARPFIQVGTYVRSSAIDLLIGKFLATDANKPKQIISLGAGSDTRFFRLVSQSPSLPIVYHELDFPINTAQKVAAIRRTPRLLSTIQSSLSQPEDLKISSSGDSLTSPTYNIHPLDLRVLAGDQSAPKLPELPNLSSSIPTLLLSECCLIYLSPTHADNILQTLTQRIIAPSTPVSLILYEPIRPHDSFGKVMIANLAARGIHLQTLQKYSSLFRQKTRLKNAGFVGGQGAADIDFCWERWIPDDEKERVAGLEMLDEVEEWRLLAQHYCVAWGWRNGEGSQDEDVFSRAWAGMESQRNDEGEDDG</sequence>
<evidence type="ECO:0000313" key="11">
    <source>
        <dbReference type="EMBL" id="KAF1984330.1"/>
    </source>
</evidence>
<evidence type="ECO:0000256" key="7">
    <source>
        <dbReference type="ARBA" id="ARBA00022691"/>
    </source>
</evidence>
<keyword evidence="6 8" id="KW-0808">Transferase</keyword>
<reference evidence="11" key="1">
    <citation type="journal article" date="2020" name="Stud. Mycol.">
        <title>101 Dothideomycetes genomes: a test case for predicting lifestyles and emergence of pathogens.</title>
        <authorList>
            <person name="Haridas S."/>
            <person name="Albert R."/>
            <person name="Binder M."/>
            <person name="Bloem J."/>
            <person name="Labutti K."/>
            <person name="Salamov A."/>
            <person name="Andreopoulos B."/>
            <person name="Baker S."/>
            <person name="Barry K."/>
            <person name="Bills G."/>
            <person name="Bluhm B."/>
            <person name="Cannon C."/>
            <person name="Castanera R."/>
            <person name="Culley D."/>
            <person name="Daum C."/>
            <person name="Ezra D."/>
            <person name="Gonzalez J."/>
            <person name="Henrissat B."/>
            <person name="Kuo A."/>
            <person name="Liang C."/>
            <person name="Lipzen A."/>
            <person name="Lutzoni F."/>
            <person name="Magnuson J."/>
            <person name="Mondo S."/>
            <person name="Nolan M."/>
            <person name="Ohm R."/>
            <person name="Pangilinan J."/>
            <person name="Park H.-J."/>
            <person name="Ramirez L."/>
            <person name="Alfaro M."/>
            <person name="Sun H."/>
            <person name="Tritt A."/>
            <person name="Yoshinaga Y."/>
            <person name="Zwiers L.-H."/>
            <person name="Turgeon B."/>
            <person name="Goodwin S."/>
            <person name="Spatafora J."/>
            <person name="Crous P."/>
            <person name="Grigoriev I."/>
        </authorList>
    </citation>
    <scope>NUCLEOTIDE SEQUENCE</scope>
    <source>
        <strain evidence="11">CBS 113979</strain>
    </source>
</reference>
<dbReference type="InterPro" id="IPR029063">
    <property type="entry name" value="SAM-dependent_MTases_sf"/>
</dbReference>
<dbReference type="EC" id="2.1.1.233" evidence="3 8"/>
<dbReference type="OrthoDB" id="203237at2759"/>
<dbReference type="GO" id="GO:0032259">
    <property type="term" value="P:methylation"/>
    <property type="evidence" value="ECO:0007669"/>
    <property type="project" value="UniProtKB-KW"/>
</dbReference>
<dbReference type="PIRSF" id="PIRSF016305">
    <property type="entry name" value="LCM_mtfrase"/>
    <property type="match status" value="1"/>
</dbReference>
<feature type="binding site" evidence="9">
    <location>
        <position position="110"/>
    </location>
    <ligand>
        <name>S-adenosyl-L-methionine</name>
        <dbReference type="ChEBI" id="CHEBI:59789"/>
    </ligand>
</feature>
<feature type="compositionally biased region" description="Polar residues" evidence="10">
    <location>
        <begin position="1"/>
        <end position="11"/>
    </location>
</feature>
<gene>
    <name evidence="11" type="ORF">K402DRAFT_465184</name>
</gene>
<evidence type="ECO:0000256" key="6">
    <source>
        <dbReference type="ARBA" id="ARBA00022679"/>
    </source>
</evidence>
<feature type="binding site" evidence="9">
    <location>
        <position position="217"/>
    </location>
    <ligand>
        <name>S-adenosyl-L-methionine</name>
        <dbReference type="ChEBI" id="CHEBI:59789"/>
    </ligand>
</feature>
<dbReference type="EMBL" id="ML977168">
    <property type="protein sequence ID" value="KAF1984330.1"/>
    <property type="molecule type" value="Genomic_DNA"/>
</dbReference>
<name>A0A6G1GU74_9PEZI</name>
<evidence type="ECO:0000256" key="5">
    <source>
        <dbReference type="ARBA" id="ARBA00022603"/>
    </source>
</evidence>
<accession>A0A6G1GU74</accession>
<feature type="region of interest" description="Disordered" evidence="10">
    <location>
        <begin position="1"/>
        <end position="55"/>
    </location>
</feature>
<keyword evidence="7 8" id="KW-0949">S-adenosyl-L-methionine</keyword>
<evidence type="ECO:0000256" key="10">
    <source>
        <dbReference type="SAM" id="MobiDB-lite"/>
    </source>
</evidence>